<keyword evidence="3" id="KW-1185">Reference proteome</keyword>
<dbReference type="EMBL" id="JACIDH010000014">
    <property type="protein sequence ID" value="MBB3880328.1"/>
    <property type="molecule type" value="Genomic_DNA"/>
</dbReference>
<sequence>MTRRQTDTSAAAYGSIADASERLRAVVYRTLHAHPAGLTVDETCAIAKYPRYSLQPRFTELRDRKAIFDTGLRRRNVSGAKAIVWRITEQQEKGAMTSEMVQRAMEAPTAAAPTNLSVKGGAE</sequence>
<name>A0A7W6AE95_9SPHN</name>
<protein>
    <submittedName>
        <fullName evidence="2">Uncharacterized protein</fullName>
    </submittedName>
</protein>
<dbReference type="AlphaFoldDB" id="A0A7W6AE95"/>
<gene>
    <name evidence="2" type="ORF">GGR48_002772</name>
</gene>
<accession>A0A7W6AE95</accession>
<reference evidence="2 3" key="1">
    <citation type="submission" date="2020-08" db="EMBL/GenBank/DDBJ databases">
        <title>Genomic Encyclopedia of Type Strains, Phase IV (KMG-IV): sequencing the most valuable type-strain genomes for metagenomic binning, comparative biology and taxonomic classification.</title>
        <authorList>
            <person name="Goeker M."/>
        </authorList>
    </citation>
    <scope>NUCLEOTIDE SEQUENCE [LARGE SCALE GENOMIC DNA]</scope>
    <source>
        <strain evidence="2 3">DSM 19512</strain>
    </source>
</reference>
<organism evidence="2 3">
    <name type="scientific">Sphingomonas pseudosanguinis</name>
    <dbReference type="NCBI Taxonomy" id="413712"/>
    <lineage>
        <taxon>Bacteria</taxon>
        <taxon>Pseudomonadati</taxon>
        <taxon>Pseudomonadota</taxon>
        <taxon>Alphaproteobacteria</taxon>
        <taxon>Sphingomonadales</taxon>
        <taxon>Sphingomonadaceae</taxon>
        <taxon>Sphingomonas</taxon>
    </lineage>
</organism>
<proteinExistence type="predicted"/>
<comment type="caution">
    <text evidence="2">The sequence shown here is derived from an EMBL/GenBank/DDBJ whole genome shotgun (WGS) entry which is preliminary data.</text>
</comment>
<dbReference type="Proteomes" id="UP000538670">
    <property type="component" value="Unassembled WGS sequence"/>
</dbReference>
<feature type="region of interest" description="Disordered" evidence="1">
    <location>
        <begin position="96"/>
        <end position="123"/>
    </location>
</feature>
<evidence type="ECO:0000313" key="3">
    <source>
        <dbReference type="Proteomes" id="UP000538670"/>
    </source>
</evidence>
<evidence type="ECO:0000313" key="2">
    <source>
        <dbReference type="EMBL" id="MBB3880328.1"/>
    </source>
</evidence>
<dbReference type="RefSeq" id="WP_183952388.1">
    <property type="nucleotide sequence ID" value="NZ_JACIDH010000014.1"/>
</dbReference>
<evidence type="ECO:0000256" key="1">
    <source>
        <dbReference type="SAM" id="MobiDB-lite"/>
    </source>
</evidence>